<name>A0ABC8U786_9AQUA</name>
<organism evidence="1 2">
    <name type="scientific">Ilex paraguariensis</name>
    <name type="common">yerba mate</name>
    <dbReference type="NCBI Taxonomy" id="185542"/>
    <lineage>
        <taxon>Eukaryota</taxon>
        <taxon>Viridiplantae</taxon>
        <taxon>Streptophyta</taxon>
        <taxon>Embryophyta</taxon>
        <taxon>Tracheophyta</taxon>
        <taxon>Spermatophyta</taxon>
        <taxon>Magnoliopsida</taxon>
        <taxon>eudicotyledons</taxon>
        <taxon>Gunneridae</taxon>
        <taxon>Pentapetalae</taxon>
        <taxon>asterids</taxon>
        <taxon>campanulids</taxon>
        <taxon>Aquifoliales</taxon>
        <taxon>Aquifoliaceae</taxon>
        <taxon>Ilex</taxon>
    </lineage>
</organism>
<evidence type="ECO:0008006" key="3">
    <source>
        <dbReference type="Google" id="ProtNLM"/>
    </source>
</evidence>
<sequence>MDLIDPSTPLPLWFTEEDLATMQLYMRNLVFKHHCRSWLEDYGVTDLKVRVPAMLIMGEKDYALKHGGLVEYIKSGMVKQYVPDLEIIYMPEGTHFVQEQLPDQVNQLLVSFLNKHSLWIGSKIPQDYSQTYIMGNA</sequence>
<reference evidence="1 2" key="1">
    <citation type="submission" date="2024-02" db="EMBL/GenBank/DDBJ databases">
        <authorList>
            <person name="Vignale AGUSTIN F."/>
            <person name="Sosa J E."/>
            <person name="Modenutti C."/>
        </authorList>
    </citation>
    <scope>NUCLEOTIDE SEQUENCE [LARGE SCALE GENOMIC DNA]</scope>
</reference>
<accession>A0ABC8U786</accession>
<dbReference type="Proteomes" id="UP001642360">
    <property type="component" value="Unassembled WGS sequence"/>
</dbReference>
<dbReference type="InterPro" id="IPR029058">
    <property type="entry name" value="AB_hydrolase_fold"/>
</dbReference>
<evidence type="ECO:0000313" key="1">
    <source>
        <dbReference type="EMBL" id="CAK9177602.1"/>
    </source>
</evidence>
<comment type="caution">
    <text evidence="1">The sequence shown here is derived from an EMBL/GenBank/DDBJ whole genome shotgun (WGS) entry which is preliminary data.</text>
</comment>
<proteinExistence type="predicted"/>
<gene>
    <name evidence="1" type="ORF">ILEXP_LOCUS47513</name>
</gene>
<dbReference type="SUPFAM" id="SSF53474">
    <property type="entry name" value="alpha/beta-Hydrolases"/>
    <property type="match status" value="1"/>
</dbReference>
<dbReference type="PANTHER" id="PTHR43329">
    <property type="entry name" value="EPOXIDE HYDROLASE"/>
    <property type="match status" value="1"/>
</dbReference>
<protein>
    <recommendedName>
        <fullName evidence="3">Epoxide hydrolase</fullName>
    </recommendedName>
</protein>
<dbReference type="AlphaFoldDB" id="A0ABC8U786"/>
<evidence type="ECO:0000313" key="2">
    <source>
        <dbReference type="Proteomes" id="UP001642360"/>
    </source>
</evidence>
<dbReference type="Gene3D" id="3.40.50.1820">
    <property type="entry name" value="alpha/beta hydrolase"/>
    <property type="match status" value="1"/>
</dbReference>
<keyword evidence="2" id="KW-1185">Reference proteome</keyword>
<dbReference type="EMBL" id="CAUOFW020007091">
    <property type="protein sequence ID" value="CAK9177602.1"/>
    <property type="molecule type" value="Genomic_DNA"/>
</dbReference>